<feature type="domain" description="Nitroreductase" evidence="3">
    <location>
        <begin position="13"/>
        <end position="65"/>
    </location>
</feature>
<name>A0A3D8LFA8_9BACT</name>
<evidence type="ECO:0000256" key="1">
    <source>
        <dbReference type="ARBA" id="ARBA00007118"/>
    </source>
</evidence>
<organism evidence="4 5">
    <name type="scientific">Pontibacter diazotrophicus</name>
    <dbReference type="NCBI Taxonomy" id="1400979"/>
    <lineage>
        <taxon>Bacteria</taxon>
        <taxon>Pseudomonadati</taxon>
        <taxon>Bacteroidota</taxon>
        <taxon>Cytophagia</taxon>
        <taxon>Cytophagales</taxon>
        <taxon>Hymenobacteraceae</taxon>
        <taxon>Pontibacter</taxon>
    </lineage>
</organism>
<evidence type="ECO:0000313" key="5">
    <source>
        <dbReference type="Proteomes" id="UP000256708"/>
    </source>
</evidence>
<comment type="similarity">
    <text evidence="1">Belongs to the nitroreductase family.</text>
</comment>
<dbReference type="PANTHER" id="PTHR43673">
    <property type="entry name" value="NAD(P)H NITROREDUCTASE YDGI-RELATED"/>
    <property type="match status" value="1"/>
</dbReference>
<protein>
    <recommendedName>
        <fullName evidence="3">Nitroreductase domain-containing protein</fullName>
    </recommendedName>
</protein>
<dbReference type="AlphaFoldDB" id="A0A3D8LFA8"/>
<dbReference type="Pfam" id="PF00881">
    <property type="entry name" value="Nitroreductase"/>
    <property type="match status" value="1"/>
</dbReference>
<reference evidence="5" key="1">
    <citation type="submission" date="2018-08" db="EMBL/GenBank/DDBJ databases">
        <authorList>
            <person name="Liu Z.-W."/>
            <person name="Du Z.-J."/>
        </authorList>
    </citation>
    <scope>NUCLEOTIDE SEQUENCE [LARGE SCALE GENOMIC DNA]</scope>
    <source>
        <strain evidence="5">H4X</strain>
    </source>
</reference>
<dbReference type="PANTHER" id="PTHR43673:SF10">
    <property type="entry name" value="NADH DEHYDROGENASE_NAD(P)H NITROREDUCTASE XCC3605-RELATED"/>
    <property type="match status" value="1"/>
</dbReference>
<keyword evidence="5" id="KW-1185">Reference proteome</keyword>
<evidence type="ECO:0000313" key="4">
    <source>
        <dbReference type="EMBL" id="RDV16131.1"/>
    </source>
</evidence>
<sequence length="168" mass="19554">MYFYAEFYKLTPYRRSVYWFLNQNILWDIISKAILAASQPPSPCNPQPLDYFIIDDPDLLKDVVKIPMGIKGYEKEMLIVIVGNLDAHFDKTDRHVKHIDASLANMTMMLALETLSLSICSINGPDMEGLKRKMEKVLDLKNTNVLSCTWQWVTPIPKEWLLFQKREI</sequence>
<dbReference type="Proteomes" id="UP000256708">
    <property type="component" value="Unassembled WGS sequence"/>
</dbReference>
<evidence type="ECO:0000259" key="3">
    <source>
        <dbReference type="Pfam" id="PF00881"/>
    </source>
</evidence>
<accession>A0A3D8LFA8</accession>
<dbReference type="GO" id="GO:0016491">
    <property type="term" value="F:oxidoreductase activity"/>
    <property type="evidence" value="ECO:0007669"/>
    <property type="project" value="UniProtKB-KW"/>
</dbReference>
<gene>
    <name evidence="4" type="ORF">DXT99_05525</name>
</gene>
<proteinExistence type="inferred from homology"/>
<dbReference type="Gene3D" id="3.40.109.10">
    <property type="entry name" value="NADH Oxidase"/>
    <property type="match status" value="1"/>
</dbReference>
<dbReference type="OrthoDB" id="9809288at2"/>
<dbReference type="EMBL" id="QRGR01000005">
    <property type="protein sequence ID" value="RDV16131.1"/>
    <property type="molecule type" value="Genomic_DNA"/>
</dbReference>
<dbReference type="CDD" id="cd02062">
    <property type="entry name" value="Nitro_FMN_reductase"/>
    <property type="match status" value="1"/>
</dbReference>
<dbReference type="InterPro" id="IPR000415">
    <property type="entry name" value="Nitroreductase-like"/>
</dbReference>
<dbReference type="SUPFAM" id="SSF55469">
    <property type="entry name" value="FMN-dependent nitroreductase-like"/>
    <property type="match status" value="1"/>
</dbReference>
<comment type="caution">
    <text evidence="4">The sequence shown here is derived from an EMBL/GenBank/DDBJ whole genome shotgun (WGS) entry which is preliminary data.</text>
</comment>
<dbReference type="RefSeq" id="WP_115564541.1">
    <property type="nucleotide sequence ID" value="NZ_QRGR01000005.1"/>
</dbReference>
<keyword evidence="2" id="KW-0560">Oxidoreductase</keyword>
<evidence type="ECO:0000256" key="2">
    <source>
        <dbReference type="ARBA" id="ARBA00023002"/>
    </source>
</evidence>
<dbReference type="InterPro" id="IPR029479">
    <property type="entry name" value="Nitroreductase"/>
</dbReference>